<dbReference type="WBParaSite" id="HPBE_0001999401-mRNA-1">
    <property type="protein sequence ID" value="HPBE_0001999401-mRNA-1"/>
    <property type="gene ID" value="HPBE_0001999401"/>
</dbReference>
<dbReference type="AlphaFoldDB" id="A0A183GCS1"/>
<accession>A0A3P8BJU9</accession>
<evidence type="ECO:0000313" key="3">
    <source>
        <dbReference type="Proteomes" id="UP000050761"/>
    </source>
</evidence>
<organism evidence="3 4">
    <name type="scientific">Heligmosomoides polygyrus</name>
    <name type="common">Parasitic roundworm</name>
    <dbReference type="NCBI Taxonomy" id="6339"/>
    <lineage>
        <taxon>Eukaryota</taxon>
        <taxon>Metazoa</taxon>
        <taxon>Ecdysozoa</taxon>
        <taxon>Nematoda</taxon>
        <taxon>Chromadorea</taxon>
        <taxon>Rhabditida</taxon>
        <taxon>Rhabditina</taxon>
        <taxon>Rhabditomorpha</taxon>
        <taxon>Strongyloidea</taxon>
        <taxon>Heligmosomidae</taxon>
        <taxon>Heligmosomoides</taxon>
    </lineage>
</organism>
<gene>
    <name evidence="2" type="ORF">HPBE_LOCUS19993</name>
</gene>
<proteinExistence type="predicted"/>
<accession>A0A183GCS1</accession>
<dbReference type="Proteomes" id="UP000050761">
    <property type="component" value="Unassembled WGS sequence"/>
</dbReference>
<name>A0A183GCS1_HELPZ</name>
<reference evidence="2 3" key="1">
    <citation type="submission" date="2018-11" db="EMBL/GenBank/DDBJ databases">
        <authorList>
            <consortium name="Pathogen Informatics"/>
        </authorList>
    </citation>
    <scope>NUCLEOTIDE SEQUENCE [LARGE SCALE GENOMIC DNA]</scope>
</reference>
<protein>
    <submittedName>
        <fullName evidence="4">Ovule protein</fullName>
    </submittedName>
</protein>
<sequence>MKGKKMNDMGSSRLRYQRCTPGREGEKTAQQKFVVVTQRSESVGQEEKRNKSSNLVDSSGLGASQVQHFVELLFDFAHLLSDFGE</sequence>
<keyword evidence="3" id="KW-1185">Reference proteome</keyword>
<evidence type="ECO:0000313" key="4">
    <source>
        <dbReference type="WBParaSite" id="HPBE_0001999401-mRNA-1"/>
    </source>
</evidence>
<reference evidence="4" key="2">
    <citation type="submission" date="2019-09" db="UniProtKB">
        <authorList>
            <consortium name="WormBaseParasite"/>
        </authorList>
    </citation>
    <scope>IDENTIFICATION</scope>
</reference>
<feature type="region of interest" description="Disordered" evidence="1">
    <location>
        <begin position="1"/>
        <end position="59"/>
    </location>
</feature>
<dbReference type="EMBL" id="UZAH01031782">
    <property type="protein sequence ID" value="VDP17780.1"/>
    <property type="molecule type" value="Genomic_DNA"/>
</dbReference>
<evidence type="ECO:0000313" key="2">
    <source>
        <dbReference type="EMBL" id="VDP17780.1"/>
    </source>
</evidence>
<evidence type="ECO:0000256" key="1">
    <source>
        <dbReference type="SAM" id="MobiDB-lite"/>
    </source>
</evidence>